<dbReference type="KEGG" id="mshg:MSG_04944"/>
<dbReference type="Proteomes" id="UP000217736">
    <property type="component" value="Chromosome"/>
</dbReference>
<organism evidence="1 2">
    <name type="scientific">Mycobacterium shigaense</name>
    <dbReference type="NCBI Taxonomy" id="722731"/>
    <lineage>
        <taxon>Bacteria</taxon>
        <taxon>Bacillati</taxon>
        <taxon>Actinomycetota</taxon>
        <taxon>Actinomycetes</taxon>
        <taxon>Mycobacteriales</taxon>
        <taxon>Mycobacteriaceae</taxon>
        <taxon>Mycobacterium</taxon>
        <taxon>Mycobacterium simiae complex</taxon>
    </lineage>
</organism>
<dbReference type="EMBL" id="AP018164">
    <property type="protein sequence ID" value="BAX95050.1"/>
    <property type="molecule type" value="Genomic_DNA"/>
</dbReference>
<gene>
    <name evidence="1" type="ORF">MSG_04944</name>
</gene>
<evidence type="ECO:0000313" key="1">
    <source>
        <dbReference type="EMBL" id="BAX95050.1"/>
    </source>
</evidence>
<dbReference type="AlphaFoldDB" id="A0A1Z4EQ48"/>
<sequence length="241" mass="27788">MRNRTRRTLVIGDRPCRRTMFRCNGSGGRRGRWRACDVRRRARTARRRGTLTCPSRTLVGGRGVDRGSESRSGVRDLGSGCWPVMRIDRRGRGRRVAIGLGWAARWHGLGARVEARIDVKARFHGLIGDFVRFRGHKELAVVDRHRGARGFGWLWRGVFPVDRHRRWRRTIGLRWGCRHRRRGWRCEIEAGIDIEAQFGGRVIAWPPRGRPEQPVVVGRHDNLSKIIPMAKYGKRRVLPSG</sequence>
<keyword evidence="2" id="KW-1185">Reference proteome</keyword>
<evidence type="ECO:0000313" key="2">
    <source>
        <dbReference type="Proteomes" id="UP000217736"/>
    </source>
</evidence>
<proteinExistence type="predicted"/>
<protein>
    <submittedName>
        <fullName evidence="1">Uncharacterized protein</fullName>
    </submittedName>
</protein>
<accession>A0A1Z4EQ48</accession>
<reference evidence="2" key="1">
    <citation type="submission" date="2017-06" db="EMBL/GenBank/DDBJ databases">
        <title>Complete Genome Sequence of Mycobacterium shigaense.</title>
        <authorList>
            <person name="Fukano H."/>
            <person name="Yoshida M."/>
            <person name="Kazumi Y."/>
            <person name="Ogura Y."/>
            <person name="Mitarai S."/>
            <person name="Hayashi T."/>
            <person name="Hoshino Y."/>
        </authorList>
    </citation>
    <scope>NUCLEOTIDE SEQUENCE [LARGE SCALE GENOMIC DNA]</scope>
    <source>
        <strain evidence="2">UN-152</strain>
    </source>
</reference>
<name>A0A1Z4EQ48_9MYCO</name>